<dbReference type="RefSeq" id="WP_194855567.1">
    <property type="nucleotide sequence ID" value="NZ_ARXR01000007.1"/>
</dbReference>
<sequence>MSGFQERLKSARQRLGLTQEALAEELNVTKASVSAWENGREKPGFRLLPKLRIVLDVSLDDLICGLDADRELLAEQPLVARNEGEADLLKAYRKLPAKRRKAWLELLGKG</sequence>
<evidence type="ECO:0000313" key="3">
    <source>
        <dbReference type="EMBL" id="MBF5052657.1"/>
    </source>
</evidence>
<proteinExistence type="predicted"/>
<dbReference type="PROSITE" id="PS50943">
    <property type="entry name" value="HTH_CROC1"/>
    <property type="match status" value="1"/>
</dbReference>
<dbReference type="SUPFAM" id="SSF47413">
    <property type="entry name" value="lambda repressor-like DNA-binding domains"/>
    <property type="match status" value="1"/>
</dbReference>
<evidence type="ECO:0000313" key="4">
    <source>
        <dbReference type="Proteomes" id="UP000644441"/>
    </source>
</evidence>
<reference evidence="3 4" key="1">
    <citation type="submission" date="2012-09" db="EMBL/GenBank/DDBJ databases">
        <title>Genome Sequence of alkane-degrading Bacterium Alcanivorax venustensis ISO4.</title>
        <authorList>
            <person name="Lai Q."/>
            <person name="Shao Z."/>
        </authorList>
    </citation>
    <scope>NUCLEOTIDE SEQUENCE [LARGE SCALE GENOMIC DNA]</scope>
    <source>
        <strain evidence="3 4">ISO4</strain>
    </source>
</reference>
<organism evidence="3 4">
    <name type="scientific">Alloalcanivorax venustensis ISO4</name>
    <dbReference type="NCBI Taxonomy" id="1177184"/>
    <lineage>
        <taxon>Bacteria</taxon>
        <taxon>Pseudomonadati</taxon>
        <taxon>Pseudomonadota</taxon>
        <taxon>Gammaproteobacteria</taxon>
        <taxon>Oceanospirillales</taxon>
        <taxon>Alcanivoracaceae</taxon>
        <taxon>Alloalcanivorax</taxon>
    </lineage>
</organism>
<evidence type="ECO:0000256" key="1">
    <source>
        <dbReference type="ARBA" id="ARBA00023125"/>
    </source>
</evidence>
<dbReference type="InterPro" id="IPR001387">
    <property type="entry name" value="Cro/C1-type_HTH"/>
</dbReference>
<protein>
    <submittedName>
        <fullName evidence="3">Transcriptional regulator transcription regulator protein</fullName>
    </submittedName>
</protein>
<dbReference type="Pfam" id="PF01381">
    <property type="entry name" value="HTH_3"/>
    <property type="match status" value="1"/>
</dbReference>
<dbReference type="EMBL" id="ARXR01000007">
    <property type="protein sequence ID" value="MBF5052657.1"/>
    <property type="molecule type" value="Genomic_DNA"/>
</dbReference>
<dbReference type="Proteomes" id="UP000644441">
    <property type="component" value="Unassembled WGS sequence"/>
</dbReference>
<dbReference type="PANTHER" id="PTHR46558:SF4">
    <property type="entry name" value="DNA-BIDING PHAGE PROTEIN"/>
    <property type="match status" value="1"/>
</dbReference>
<name>A0ABS0AGC7_9GAMM</name>
<dbReference type="PANTHER" id="PTHR46558">
    <property type="entry name" value="TRACRIPTIONAL REGULATORY PROTEIN-RELATED-RELATED"/>
    <property type="match status" value="1"/>
</dbReference>
<evidence type="ECO:0000259" key="2">
    <source>
        <dbReference type="PROSITE" id="PS50943"/>
    </source>
</evidence>
<feature type="domain" description="HTH cro/C1-type" evidence="2">
    <location>
        <begin position="8"/>
        <end position="62"/>
    </location>
</feature>
<dbReference type="SMART" id="SM00530">
    <property type="entry name" value="HTH_XRE"/>
    <property type="match status" value="1"/>
</dbReference>
<dbReference type="Gene3D" id="1.10.260.40">
    <property type="entry name" value="lambda repressor-like DNA-binding domains"/>
    <property type="match status" value="1"/>
</dbReference>
<keyword evidence="1" id="KW-0238">DNA-binding</keyword>
<accession>A0ABS0AGC7</accession>
<keyword evidence="4" id="KW-1185">Reference proteome</keyword>
<dbReference type="CDD" id="cd00093">
    <property type="entry name" value="HTH_XRE"/>
    <property type="match status" value="1"/>
</dbReference>
<comment type="caution">
    <text evidence="3">The sequence shown here is derived from an EMBL/GenBank/DDBJ whole genome shotgun (WGS) entry which is preliminary data.</text>
</comment>
<dbReference type="InterPro" id="IPR010982">
    <property type="entry name" value="Lambda_DNA-bd_dom_sf"/>
</dbReference>
<gene>
    <name evidence="3" type="ORF">ISO4_01259</name>
</gene>